<dbReference type="SUPFAM" id="SSF81343">
    <property type="entry name" value="Fumarate reductase respiratory complex transmembrane subunits"/>
    <property type="match status" value="1"/>
</dbReference>
<sequence length="115" mass="12852">MGIMSLGKARSGSREWVFQRVSNLAICIWGVIFIGLVLTIDTATFTDWKALFSPIWFKVYSSITLIMVCLNSVLAGWQIGTDYIKPNVINRLFMTLVILGSMAYTILGLSILWGI</sequence>
<comment type="subcellular location">
    <subcellularLocation>
        <location evidence="6">Cell inner membrane</location>
        <topology evidence="6">Multi-pass membrane protein</topology>
    </subcellularLocation>
    <subcellularLocation>
        <location evidence="3">Membrane</location>
        <topology evidence="3">Multi-pass membrane protein</topology>
    </subcellularLocation>
</comment>
<keyword evidence="4 8" id="KW-0812">Transmembrane</keyword>
<feature type="transmembrane region" description="Helical" evidence="8">
    <location>
        <begin position="60"/>
        <end position="80"/>
    </location>
</feature>
<evidence type="ECO:0000256" key="8">
    <source>
        <dbReference type="SAM" id="Phobius"/>
    </source>
</evidence>
<keyword evidence="6" id="KW-0816">Tricarboxylic acid cycle</keyword>
<name>A0A934N1G4_9GAMM</name>
<evidence type="ECO:0000256" key="5">
    <source>
        <dbReference type="ARBA" id="ARBA00022989"/>
    </source>
</evidence>
<dbReference type="PIRSF" id="PIRSF000169">
    <property type="entry name" value="SDH_D"/>
    <property type="match status" value="1"/>
</dbReference>
<feature type="binding site" evidence="7">
    <location>
        <position position="83"/>
    </location>
    <ligand>
        <name>a ubiquinone</name>
        <dbReference type="ChEBI" id="CHEBI:16389"/>
    </ligand>
</feature>
<evidence type="ECO:0000313" key="10">
    <source>
        <dbReference type="Proteomes" id="UP000628710"/>
    </source>
</evidence>
<evidence type="ECO:0000256" key="3">
    <source>
        <dbReference type="ARBA" id="ARBA00004141"/>
    </source>
</evidence>
<dbReference type="Gene3D" id="1.20.1300.10">
    <property type="entry name" value="Fumarate reductase/succinate dehydrogenase, transmembrane subunit"/>
    <property type="match status" value="1"/>
</dbReference>
<accession>A0A934N1G4</accession>
<evidence type="ECO:0000256" key="4">
    <source>
        <dbReference type="ARBA" id="ARBA00022692"/>
    </source>
</evidence>
<dbReference type="GO" id="GO:0006099">
    <property type="term" value="P:tricarboxylic acid cycle"/>
    <property type="evidence" value="ECO:0007669"/>
    <property type="project" value="UniProtKB-UniRule"/>
</dbReference>
<comment type="function">
    <text evidence="2 6">Membrane-anchoring subunit of succinate dehydrogenase (SDH).</text>
</comment>
<dbReference type="RefSeq" id="WP_199466827.1">
    <property type="nucleotide sequence ID" value="NZ_JAEMNX010000002.1"/>
</dbReference>
<comment type="cofactor">
    <cofactor evidence="1">
        <name>heme</name>
        <dbReference type="ChEBI" id="CHEBI:30413"/>
    </cofactor>
</comment>
<organism evidence="9 10">
    <name type="scientific">Marinomonas transparens</name>
    <dbReference type="NCBI Taxonomy" id="2795388"/>
    <lineage>
        <taxon>Bacteria</taxon>
        <taxon>Pseudomonadati</taxon>
        <taxon>Pseudomonadota</taxon>
        <taxon>Gammaproteobacteria</taxon>
        <taxon>Oceanospirillales</taxon>
        <taxon>Oceanospirillaceae</taxon>
        <taxon>Marinomonas</taxon>
    </lineage>
</organism>
<protein>
    <recommendedName>
        <fullName evidence="6">Succinate dehydrogenase hydrophobic membrane anchor subunit</fullName>
    </recommendedName>
</protein>
<keyword evidence="6" id="KW-0813">Transport</keyword>
<dbReference type="GO" id="GO:0009055">
    <property type="term" value="F:electron transfer activity"/>
    <property type="evidence" value="ECO:0007669"/>
    <property type="project" value="TreeGrafter"/>
</dbReference>
<dbReference type="GO" id="GO:0005886">
    <property type="term" value="C:plasma membrane"/>
    <property type="evidence" value="ECO:0007669"/>
    <property type="project" value="UniProtKB-SubCell"/>
</dbReference>
<keyword evidence="10" id="KW-1185">Reference proteome</keyword>
<dbReference type="EMBL" id="JAEMNX010000002">
    <property type="protein sequence ID" value="MBJ7536648.1"/>
    <property type="molecule type" value="Genomic_DNA"/>
</dbReference>
<evidence type="ECO:0000313" key="9">
    <source>
        <dbReference type="EMBL" id="MBJ7536648.1"/>
    </source>
</evidence>
<feature type="transmembrane region" description="Helical" evidence="8">
    <location>
        <begin position="21"/>
        <end position="40"/>
    </location>
</feature>
<dbReference type="InterPro" id="IPR034804">
    <property type="entry name" value="SQR/QFR_C/D"/>
</dbReference>
<dbReference type="Proteomes" id="UP000628710">
    <property type="component" value="Unassembled WGS sequence"/>
</dbReference>
<dbReference type="PANTHER" id="PTHR38689">
    <property type="entry name" value="SUCCINATE DEHYDROGENASE HYDROPHOBIC MEMBRANE ANCHOR SUBUNIT"/>
    <property type="match status" value="1"/>
</dbReference>
<evidence type="ECO:0000256" key="1">
    <source>
        <dbReference type="ARBA" id="ARBA00001971"/>
    </source>
</evidence>
<gene>
    <name evidence="9" type="primary">sdhD</name>
    <name evidence="9" type="ORF">I8J31_03030</name>
</gene>
<dbReference type="GO" id="GO:0017004">
    <property type="term" value="P:cytochrome complex assembly"/>
    <property type="evidence" value="ECO:0007669"/>
    <property type="project" value="TreeGrafter"/>
</dbReference>
<dbReference type="InterPro" id="IPR014312">
    <property type="entry name" value="Succ_DH_anchor"/>
</dbReference>
<dbReference type="GO" id="GO:0020037">
    <property type="term" value="F:heme binding"/>
    <property type="evidence" value="ECO:0007669"/>
    <property type="project" value="InterPro"/>
</dbReference>
<evidence type="ECO:0000256" key="2">
    <source>
        <dbReference type="ARBA" id="ARBA00004050"/>
    </source>
</evidence>
<comment type="caution">
    <text evidence="9">The sequence shown here is derived from an EMBL/GenBank/DDBJ whole genome shotgun (WGS) entry which is preliminary data.</text>
</comment>
<keyword evidence="6" id="KW-0997">Cell inner membrane</keyword>
<evidence type="ECO:0000256" key="6">
    <source>
        <dbReference type="PIRNR" id="PIRNR000169"/>
    </source>
</evidence>
<proteinExistence type="predicted"/>
<keyword evidence="6 8" id="KW-0472">Membrane</keyword>
<reference evidence="9" key="1">
    <citation type="submission" date="2020-12" db="EMBL/GenBank/DDBJ databases">
        <title>Marinomonas arctica sp. nov., a psychrotolerant bacterium isolated from the Arctic.</title>
        <authorList>
            <person name="Zhang Y."/>
        </authorList>
    </citation>
    <scope>NUCLEOTIDE SEQUENCE</scope>
    <source>
        <strain evidence="9">C1424</strain>
    </source>
</reference>
<feature type="transmembrane region" description="Helical" evidence="8">
    <location>
        <begin position="92"/>
        <end position="113"/>
    </location>
</feature>
<keyword evidence="6" id="KW-1003">Cell membrane</keyword>
<comment type="pathway">
    <text evidence="6">Carbohydrate metabolism; tricarboxylic acid cycle.</text>
</comment>
<dbReference type="NCBIfam" id="TIGR02968">
    <property type="entry name" value="succ_dehyd_anc"/>
    <property type="match status" value="1"/>
</dbReference>
<evidence type="ECO:0000256" key="7">
    <source>
        <dbReference type="PIRSR" id="PIRSR000169-1"/>
    </source>
</evidence>
<dbReference type="AlphaFoldDB" id="A0A934N1G4"/>
<dbReference type="PANTHER" id="PTHR38689:SF1">
    <property type="entry name" value="SUCCINATE DEHYDROGENASE HYDROPHOBIC MEMBRANE ANCHOR SUBUNIT"/>
    <property type="match status" value="1"/>
</dbReference>
<keyword evidence="5 8" id="KW-1133">Transmembrane helix</keyword>
<keyword evidence="6" id="KW-0249">Electron transport</keyword>